<protein>
    <submittedName>
        <fullName evidence="1">Uncharacterized protein</fullName>
    </submittedName>
</protein>
<organism evidence="1">
    <name type="scientific">Rhizophora mucronata</name>
    <name type="common">Asiatic mangrove</name>
    <dbReference type="NCBI Taxonomy" id="61149"/>
    <lineage>
        <taxon>Eukaryota</taxon>
        <taxon>Viridiplantae</taxon>
        <taxon>Streptophyta</taxon>
        <taxon>Embryophyta</taxon>
        <taxon>Tracheophyta</taxon>
        <taxon>Spermatophyta</taxon>
        <taxon>Magnoliopsida</taxon>
        <taxon>eudicotyledons</taxon>
        <taxon>Gunneridae</taxon>
        <taxon>Pentapetalae</taxon>
        <taxon>rosids</taxon>
        <taxon>fabids</taxon>
        <taxon>Malpighiales</taxon>
        <taxon>Rhizophoraceae</taxon>
        <taxon>Rhizophora</taxon>
    </lineage>
</organism>
<accession>A0A2P2LLJ5</accession>
<dbReference type="AlphaFoldDB" id="A0A2P2LLJ5"/>
<name>A0A2P2LLJ5_RHIMU</name>
<reference evidence="1" key="1">
    <citation type="submission" date="2018-02" db="EMBL/GenBank/DDBJ databases">
        <title>Rhizophora mucronata_Transcriptome.</title>
        <authorList>
            <person name="Meera S.P."/>
            <person name="Sreeshan A."/>
            <person name="Augustine A."/>
        </authorList>
    </citation>
    <scope>NUCLEOTIDE SEQUENCE</scope>
    <source>
        <tissue evidence="1">Leaf</tissue>
    </source>
</reference>
<evidence type="ECO:0000313" key="1">
    <source>
        <dbReference type="EMBL" id="MBX18855.1"/>
    </source>
</evidence>
<sequence length="48" mass="5508">MLALDVCALNNKSFVVLSMHELAQSICNSLFVTIFMLKQEFIKRCDNQ</sequence>
<dbReference type="EMBL" id="GGEC01038371">
    <property type="protein sequence ID" value="MBX18855.1"/>
    <property type="molecule type" value="Transcribed_RNA"/>
</dbReference>
<proteinExistence type="predicted"/>